<evidence type="ECO:0000259" key="3">
    <source>
        <dbReference type="PROSITE" id="PS50086"/>
    </source>
</evidence>
<dbReference type="SUPFAM" id="SSF47923">
    <property type="entry name" value="Ypt/Rab-GAP domain of gyp1p"/>
    <property type="match status" value="2"/>
</dbReference>
<evidence type="ECO:0000256" key="2">
    <source>
        <dbReference type="SAM" id="MobiDB-lite"/>
    </source>
</evidence>
<protein>
    <recommendedName>
        <fullName evidence="3">Rab-GAP TBC domain-containing protein</fullName>
    </recommendedName>
</protein>
<dbReference type="InterPro" id="IPR035969">
    <property type="entry name" value="Rab-GAP_TBC_sf"/>
</dbReference>
<name>A0A151GL23_DRECN</name>
<gene>
    <name evidence="4" type="ORF">DCS_04799</name>
</gene>
<dbReference type="RefSeq" id="XP_040657138.1">
    <property type="nucleotide sequence ID" value="XM_040802105.1"/>
</dbReference>
<evidence type="ECO:0000256" key="1">
    <source>
        <dbReference type="ARBA" id="ARBA00022468"/>
    </source>
</evidence>
<feature type="region of interest" description="Disordered" evidence="2">
    <location>
        <begin position="612"/>
        <end position="736"/>
    </location>
</feature>
<dbReference type="Gene3D" id="1.10.8.270">
    <property type="entry name" value="putative rabgap domain of human tbc1 domain family member 14 like domains"/>
    <property type="match status" value="1"/>
</dbReference>
<evidence type="ECO:0000313" key="5">
    <source>
        <dbReference type="Proteomes" id="UP000076580"/>
    </source>
</evidence>
<dbReference type="Pfam" id="PF00566">
    <property type="entry name" value="RabGAP-TBC"/>
    <property type="match status" value="1"/>
</dbReference>
<feature type="compositionally biased region" description="Polar residues" evidence="2">
    <location>
        <begin position="650"/>
        <end position="660"/>
    </location>
</feature>
<keyword evidence="5" id="KW-1185">Reference proteome</keyword>
<dbReference type="InParanoid" id="A0A151GL23"/>
<dbReference type="EMBL" id="LAYC01000002">
    <property type="protein sequence ID" value="KYK57786.1"/>
    <property type="molecule type" value="Genomic_DNA"/>
</dbReference>
<reference evidence="4 5" key="1">
    <citation type="journal article" date="2016" name="Sci. Rep.">
        <title>Insights into Adaptations to a Near-Obligate Nematode Endoparasitic Lifestyle from the Finished Genome of Drechmeria coniospora.</title>
        <authorList>
            <person name="Zhang L."/>
            <person name="Zhou Z."/>
            <person name="Guo Q."/>
            <person name="Fokkens L."/>
            <person name="Miskei M."/>
            <person name="Pocsi I."/>
            <person name="Zhang W."/>
            <person name="Chen M."/>
            <person name="Wang L."/>
            <person name="Sun Y."/>
            <person name="Donzelli B.G."/>
            <person name="Gibson D.M."/>
            <person name="Nelson D.R."/>
            <person name="Luo J.G."/>
            <person name="Rep M."/>
            <person name="Liu H."/>
            <person name="Yang S."/>
            <person name="Wang J."/>
            <person name="Krasnoff S.B."/>
            <person name="Xu Y."/>
            <person name="Molnar I."/>
            <person name="Lin M."/>
        </authorList>
    </citation>
    <scope>NUCLEOTIDE SEQUENCE [LARGE SCALE GENOMIC DNA]</scope>
    <source>
        <strain evidence="4 5">ARSEF 6962</strain>
    </source>
</reference>
<feature type="compositionally biased region" description="Basic and acidic residues" evidence="2">
    <location>
        <begin position="624"/>
        <end position="635"/>
    </location>
</feature>
<dbReference type="SMART" id="SM00164">
    <property type="entry name" value="TBC"/>
    <property type="match status" value="1"/>
</dbReference>
<dbReference type="GO" id="GO:0005096">
    <property type="term" value="F:GTPase activator activity"/>
    <property type="evidence" value="ECO:0007669"/>
    <property type="project" value="UniProtKB-KW"/>
</dbReference>
<dbReference type="InterPro" id="IPR000195">
    <property type="entry name" value="Rab-GAP-TBC_dom"/>
</dbReference>
<feature type="region of interest" description="Disordered" evidence="2">
    <location>
        <begin position="392"/>
        <end position="423"/>
    </location>
</feature>
<feature type="compositionally biased region" description="Polar residues" evidence="2">
    <location>
        <begin position="679"/>
        <end position="696"/>
    </location>
</feature>
<evidence type="ECO:0000313" key="4">
    <source>
        <dbReference type="EMBL" id="KYK57786.1"/>
    </source>
</evidence>
<feature type="compositionally biased region" description="Basic and acidic residues" evidence="2">
    <location>
        <begin position="577"/>
        <end position="588"/>
    </location>
</feature>
<feature type="region of interest" description="Disordered" evidence="2">
    <location>
        <begin position="577"/>
        <end position="600"/>
    </location>
</feature>
<dbReference type="Gene3D" id="1.10.472.80">
    <property type="entry name" value="Ypt/Rab-GAP domain of gyp1p, domain 3"/>
    <property type="match status" value="1"/>
</dbReference>
<dbReference type="AlphaFoldDB" id="A0A151GL23"/>
<dbReference type="FunFam" id="1.10.8.270:FF:000031">
    <property type="entry name" value="TBC1 domain family member 5"/>
    <property type="match status" value="1"/>
</dbReference>
<organism evidence="4 5">
    <name type="scientific">Drechmeria coniospora</name>
    <name type="common">Nematophagous fungus</name>
    <name type="synonym">Meria coniospora</name>
    <dbReference type="NCBI Taxonomy" id="98403"/>
    <lineage>
        <taxon>Eukaryota</taxon>
        <taxon>Fungi</taxon>
        <taxon>Dikarya</taxon>
        <taxon>Ascomycota</taxon>
        <taxon>Pezizomycotina</taxon>
        <taxon>Sordariomycetes</taxon>
        <taxon>Hypocreomycetidae</taxon>
        <taxon>Hypocreales</taxon>
        <taxon>Ophiocordycipitaceae</taxon>
        <taxon>Drechmeria</taxon>
    </lineage>
</organism>
<feature type="domain" description="Rab-GAP TBC" evidence="3">
    <location>
        <begin position="116"/>
        <end position="332"/>
    </location>
</feature>
<dbReference type="Proteomes" id="UP000076580">
    <property type="component" value="Chromosome 02"/>
</dbReference>
<accession>A0A151GL23</accession>
<proteinExistence type="predicted"/>
<dbReference type="PANTHER" id="PTHR22957:SF337">
    <property type="entry name" value="TBC1 DOMAIN FAMILY MEMBER 5"/>
    <property type="match status" value="1"/>
</dbReference>
<dbReference type="GeneID" id="63717442"/>
<keyword evidence="1" id="KW-0343">GTPase activation</keyword>
<comment type="caution">
    <text evidence="4">The sequence shown here is derived from an EMBL/GenBank/DDBJ whole genome shotgun (WGS) entry which is preliminary data.</text>
</comment>
<sequence length="736" mass="81223">MRSLEAARARWDATNKSGSSVADLRRAVEENGPLSPCLSGCRSICWKVRGHTKPIARPTTRAVLTATPQAFLLSREAPDVSWAQAVRSGRRDYGEKRDRFLKFIEHPEALTELVVDPLADDPESPWNTMRRDEVIRAEIRQDVQRLPDEANYHQDRIQTMILNILFVYCKAYPSRGGYRQGMHELLAPIVHVVGQDAVDGDAGGEVGPDDESMAEALDSSFVEHDAYTLFSQLMEHAHAFYEVNDGGEASTGAPAGNGFREQRSAIVERSQVIHQVCLQKVDEELAAHLTSVDVLPQIFLMEFPFEQFLVLWDTIFAVDASLDLINLLCCAMLIRIRWQLLEADYSGCLQLLLKYPPPGSPSGPHTFVADAVHLRDHMDAAGGASLILKHTGREPGAFQGRRPSTPDTPTRHSPQRGAPRARSPLPSALRLTQQQAAVESLFQGAAKGAKGVLERGERLGINQAVRDAMVEIRRNIQGFNESRQSPRTRALTGEEDDAAKMLDAMQRRNKQLASLLHETVTTLRTACTFDVEDTAKRDELIEVATARIQFVQVYLEDSSMEVPNLAVAAPPEAPLEVEAREREGDSQRPAESPLRLPGNLERVAAVPELLVEADVGNDGSNDASRQRRETTKEAGVRSTVVPTRPHAMPTRSTLAQSSFSWMLEPHESGSPKTPPAGNKSPSTQQQKAKRLSNSNISRERSAFLFGDFPPENSGKGVAGSEDIFGMEPIQGRRRKS</sequence>
<dbReference type="STRING" id="98403.A0A151GL23"/>
<dbReference type="PANTHER" id="PTHR22957">
    <property type="entry name" value="TBC1 DOMAIN FAMILY MEMBER GTPASE-ACTIVATING PROTEIN"/>
    <property type="match status" value="1"/>
</dbReference>
<dbReference type="PROSITE" id="PS50086">
    <property type="entry name" value="TBC_RABGAP"/>
    <property type="match status" value="1"/>
</dbReference>